<dbReference type="RefSeq" id="WP_205257813.1">
    <property type="nucleotide sequence ID" value="NZ_BAAAPV010000005.1"/>
</dbReference>
<evidence type="ECO:0000256" key="3">
    <source>
        <dbReference type="ARBA" id="ARBA00022679"/>
    </source>
</evidence>
<evidence type="ECO:0000256" key="6">
    <source>
        <dbReference type="SAM" id="Phobius"/>
    </source>
</evidence>
<evidence type="ECO:0000313" key="9">
    <source>
        <dbReference type="Proteomes" id="UP000663801"/>
    </source>
</evidence>
<keyword evidence="3" id="KW-0808">Transferase</keyword>
<evidence type="ECO:0000256" key="2">
    <source>
        <dbReference type="ARBA" id="ARBA00022516"/>
    </source>
</evidence>
<dbReference type="Proteomes" id="UP000663801">
    <property type="component" value="Unassembled WGS sequence"/>
</dbReference>
<accession>A0A938YN00</accession>
<name>A0A938YN00_9ACTN</name>
<dbReference type="EMBL" id="JAERWL010000012">
    <property type="protein sequence ID" value="MBM9477693.1"/>
    <property type="molecule type" value="Genomic_DNA"/>
</dbReference>
<keyword evidence="9" id="KW-1185">Reference proteome</keyword>
<dbReference type="Pfam" id="PF01553">
    <property type="entry name" value="Acyltransferase"/>
    <property type="match status" value="1"/>
</dbReference>
<reference evidence="8" key="1">
    <citation type="submission" date="2021-01" db="EMBL/GenBank/DDBJ databases">
        <title>KCTC 19127 draft genome.</title>
        <authorList>
            <person name="An D."/>
        </authorList>
    </citation>
    <scope>NUCLEOTIDE SEQUENCE</scope>
    <source>
        <strain evidence="8">KCTC 19127</strain>
    </source>
</reference>
<dbReference type="PANTHER" id="PTHR10434">
    <property type="entry name" value="1-ACYL-SN-GLYCEROL-3-PHOSPHATE ACYLTRANSFERASE"/>
    <property type="match status" value="1"/>
</dbReference>
<keyword evidence="6" id="KW-0472">Membrane</keyword>
<keyword evidence="5 8" id="KW-0012">Acyltransferase</keyword>
<gene>
    <name evidence="8" type="ORF">JL107_14675</name>
</gene>
<dbReference type="SUPFAM" id="SSF69593">
    <property type="entry name" value="Glycerol-3-phosphate (1)-acyltransferase"/>
    <property type="match status" value="1"/>
</dbReference>
<evidence type="ECO:0000256" key="5">
    <source>
        <dbReference type="ARBA" id="ARBA00023315"/>
    </source>
</evidence>
<sequence length="258" mass="27114">MGGAVVIGRLLHAAVVLLCLAATLLLLAGLGIDVRMQGRVRPGPTLVVANHVSWIDLLVLAACAPTRPVAKREVCGWPVVGAVARRSGALFVDRDSWRSLPASVTEMTTALRRGHRVQVFPEATTRCGSSLAPFRRAAFQAALDAAVPVSPVTLQYRDTSGRPTAAAAFTGEMTMWESVLRVVRLPGVVVEVHWLPCVPAIPGTGHPATDRRMLARFVQDAVAADLGQGVVHPPGRPAPVLPFGPVVPAPVGLLRAAG</sequence>
<proteinExistence type="predicted"/>
<dbReference type="PANTHER" id="PTHR10434:SF64">
    <property type="entry name" value="1-ACYL-SN-GLYCEROL-3-PHOSPHATE ACYLTRANSFERASE-RELATED"/>
    <property type="match status" value="1"/>
</dbReference>
<feature type="transmembrane region" description="Helical" evidence="6">
    <location>
        <begin position="6"/>
        <end position="32"/>
    </location>
</feature>
<comment type="caution">
    <text evidence="8">The sequence shown here is derived from an EMBL/GenBank/DDBJ whole genome shotgun (WGS) entry which is preliminary data.</text>
</comment>
<comment type="pathway">
    <text evidence="1">Lipid metabolism.</text>
</comment>
<dbReference type="GO" id="GO:0006654">
    <property type="term" value="P:phosphatidic acid biosynthetic process"/>
    <property type="evidence" value="ECO:0007669"/>
    <property type="project" value="TreeGrafter"/>
</dbReference>
<keyword evidence="2" id="KW-0444">Lipid biosynthesis</keyword>
<feature type="domain" description="Phospholipid/glycerol acyltransferase" evidence="7">
    <location>
        <begin position="45"/>
        <end position="157"/>
    </location>
</feature>
<evidence type="ECO:0000256" key="1">
    <source>
        <dbReference type="ARBA" id="ARBA00005189"/>
    </source>
</evidence>
<dbReference type="CDD" id="cd07989">
    <property type="entry name" value="LPLAT_AGPAT-like"/>
    <property type="match status" value="1"/>
</dbReference>
<dbReference type="GO" id="GO:0003841">
    <property type="term" value="F:1-acylglycerol-3-phosphate O-acyltransferase activity"/>
    <property type="evidence" value="ECO:0007669"/>
    <property type="project" value="TreeGrafter"/>
</dbReference>
<evidence type="ECO:0000313" key="8">
    <source>
        <dbReference type="EMBL" id="MBM9477693.1"/>
    </source>
</evidence>
<keyword evidence="6" id="KW-1133">Transmembrane helix</keyword>
<dbReference type="InterPro" id="IPR002123">
    <property type="entry name" value="Plipid/glycerol_acylTrfase"/>
</dbReference>
<keyword evidence="6" id="KW-0812">Transmembrane</keyword>
<dbReference type="AlphaFoldDB" id="A0A938YN00"/>
<evidence type="ECO:0000259" key="7">
    <source>
        <dbReference type="SMART" id="SM00563"/>
    </source>
</evidence>
<protein>
    <submittedName>
        <fullName evidence="8">1-acyl-sn-glycerol-3-phosphate acyltransferase</fullName>
    </submittedName>
</protein>
<keyword evidence="4" id="KW-0443">Lipid metabolism</keyword>
<evidence type="ECO:0000256" key="4">
    <source>
        <dbReference type="ARBA" id="ARBA00023098"/>
    </source>
</evidence>
<organism evidence="8 9">
    <name type="scientific">Nakamurella flavida</name>
    <dbReference type="NCBI Taxonomy" id="363630"/>
    <lineage>
        <taxon>Bacteria</taxon>
        <taxon>Bacillati</taxon>
        <taxon>Actinomycetota</taxon>
        <taxon>Actinomycetes</taxon>
        <taxon>Nakamurellales</taxon>
        <taxon>Nakamurellaceae</taxon>
        <taxon>Nakamurella</taxon>
    </lineage>
</organism>
<dbReference type="SMART" id="SM00563">
    <property type="entry name" value="PlsC"/>
    <property type="match status" value="1"/>
</dbReference>